<feature type="domain" description="CRISPR type III-associated protein" evidence="2">
    <location>
        <begin position="7"/>
        <end position="213"/>
    </location>
</feature>
<dbReference type="EMBL" id="JAOWRF010000036">
    <property type="protein sequence ID" value="MCV3212426.1"/>
    <property type="molecule type" value="Genomic_DNA"/>
</dbReference>
<dbReference type="RefSeq" id="WP_263743935.1">
    <property type="nucleotide sequence ID" value="NZ_JAOWRF010000036.1"/>
</dbReference>
<gene>
    <name evidence="3" type="ORF">OGM63_02580</name>
</gene>
<keyword evidence="1" id="KW-0051">Antiviral defense</keyword>
<name>A0ABT3ATI0_9CYAN</name>
<sequence length="240" mass="27187">MSSYILKMKLLSDTTFGRGDGVAGLVDQEVEHDRYGFPYLRGRTLKGLLSEECDNLVAAIRNGNQRQHWQKISDQLFGKPGSTLDTQAIIHVGDACLPSDLRSAIAAQLDDELEKKRKNKEYKPTLTDRDILESLTTIRRQTAIDPENGSSTERSLRSARIILRELPFESRLLFAKELNADLEEDKDILALLIIGTLALRRVGSGRNRGRGHVQCTLWEMPDNREFTKEISYIERFGRGI</sequence>
<organism evidence="3 4">
    <name type="scientific">Plectonema radiosum NIES-515</name>
    <dbReference type="NCBI Taxonomy" id="2986073"/>
    <lineage>
        <taxon>Bacteria</taxon>
        <taxon>Bacillati</taxon>
        <taxon>Cyanobacteriota</taxon>
        <taxon>Cyanophyceae</taxon>
        <taxon>Oscillatoriophycideae</taxon>
        <taxon>Oscillatoriales</taxon>
        <taxon>Microcoleaceae</taxon>
        <taxon>Plectonema</taxon>
    </lineage>
</organism>
<dbReference type="Pfam" id="PF03787">
    <property type="entry name" value="RAMPs"/>
    <property type="match status" value="1"/>
</dbReference>
<proteinExistence type="predicted"/>
<dbReference type="CDD" id="cd09726">
    <property type="entry name" value="RAMP_I_III"/>
    <property type="match status" value="1"/>
</dbReference>
<dbReference type="PANTHER" id="PTHR35579">
    <property type="entry name" value="CRISPR SYSTEM CMS ENDORIBONUCLEASE CSM3"/>
    <property type="match status" value="1"/>
</dbReference>
<reference evidence="3 4" key="1">
    <citation type="submission" date="2022-10" db="EMBL/GenBank/DDBJ databases">
        <title>Identification of biosynthetic pathway for the production of the potent trypsin inhibitor radiosumin.</title>
        <authorList>
            <person name="Fewer D.P."/>
            <person name="Delbaje E."/>
            <person name="Ouyang X."/>
            <person name="Agostino P.D."/>
            <person name="Wahlsten M."/>
            <person name="Jokela J."/>
            <person name="Permi P."/>
            <person name="Haapaniemi E."/>
            <person name="Koistinen H."/>
        </authorList>
    </citation>
    <scope>NUCLEOTIDE SEQUENCE [LARGE SCALE GENOMIC DNA]</scope>
    <source>
        <strain evidence="3 4">NIES-515</strain>
    </source>
</reference>
<dbReference type="Proteomes" id="UP001526143">
    <property type="component" value="Unassembled WGS sequence"/>
</dbReference>
<evidence type="ECO:0000313" key="3">
    <source>
        <dbReference type="EMBL" id="MCV3212426.1"/>
    </source>
</evidence>
<accession>A0ABT3ATI0</accession>
<protein>
    <submittedName>
        <fullName evidence="3">RAMP superfamily CRISPR-associated protein</fullName>
    </submittedName>
</protein>
<evidence type="ECO:0000256" key="1">
    <source>
        <dbReference type="ARBA" id="ARBA00023118"/>
    </source>
</evidence>
<evidence type="ECO:0000313" key="4">
    <source>
        <dbReference type="Proteomes" id="UP001526143"/>
    </source>
</evidence>
<comment type="caution">
    <text evidence="3">The sequence shown here is derived from an EMBL/GenBank/DDBJ whole genome shotgun (WGS) entry which is preliminary data.</text>
</comment>
<dbReference type="InterPro" id="IPR005537">
    <property type="entry name" value="RAMP_III_fam"/>
</dbReference>
<keyword evidence="4" id="KW-1185">Reference proteome</keyword>
<dbReference type="PANTHER" id="PTHR35579:SF3">
    <property type="entry name" value="CRISPR SYSTEM CMS ENDORIBONUCLEASE CSM3"/>
    <property type="match status" value="1"/>
</dbReference>
<dbReference type="InterPro" id="IPR052216">
    <property type="entry name" value="CRISPR_Csm3_endoribonuclease"/>
</dbReference>
<evidence type="ECO:0000259" key="2">
    <source>
        <dbReference type="Pfam" id="PF03787"/>
    </source>
</evidence>